<feature type="compositionally biased region" description="Polar residues" evidence="1">
    <location>
        <begin position="212"/>
        <end position="227"/>
    </location>
</feature>
<feature type="region of interest" description="Disordered" evidence="1">
    <location>
        <begin position="552"/>
        <end position="593"/>
    </location>
</feature>
<accession>A0ABQ5S6T3</accession>
<dbReference type="EMBL" id="BSDZ01000024">
    <property type="protein sequence ID" value="GLI65628.1"/>
    <property type="molecule type" value="Genomic_DNA"/>
</dbReference>
<feature type="compositionally biased region" description="Polar residues" evidence="1">
    <location>
        <begin position="555"/>
        <end position="564"/>
    </location>
</feature>
<proteinExistence type="predicted"/>
<gene>
    <name evidence="2" type="ORF">VaNZ11_009198</name>
</gene>
<organism evidence="2 3">
    <name type="scientific">Volvox africanus</name>
    <dbReference type="NCBI Taxonomy" id="51714"/>
    <lineage>
        <taxon>Eukaryota</taxon>
        <taxon>Viridiplantae</taxon>
        <taxon>Chlorophyta</taxon>
        <taxon>core chlorophytes</taxon>
        <taxon>Chlorophyceae</taxon>
        <taxon>CS clade</taxon>
        <taxon>Chlamydomonadales</taxon>
        <taxon>Volvocaceae</taxon>
        <taxon>Volvox</taxon>
    </lineage>
</organism>
<name>A0ABQ5S6T3_9CHLO</name>
<sequence>MSEDPAVRAPIRRIKIKFGNKLVSTHDVRVTGLVSSASQDRKDAKQGSSLQLAKLRQASLQGYVPPSASADLIVARLREGEGFAPGSEHPPWDFKAPPIPCHVDRPSKRSRPLPSCAEDICRLGQTGPASSAATAAGPICREGLTAQIEGMSTEVGAKTEITSEPPAIIIAVRSGESNSDQATTSQVYLPLSPDGTGDHTARAWPAAPASGPLQTWASSVGQSSLATTVEAEAHRHPQRKRSNSTSKPPTTSVDVAVAVAETSAFAGSDIPVKLVASSAVLHSAGTVAAVEAQAQPPPRTGSSTHACGSCSPSPGSTARGNVPSTSGRHPTSPVPVRGPKPSSGISVDTQTQHGDFPLLPLSFLEHPRLCGTALSFQSIGPFDLQLEREERVILADDQINDLMARAVRVKHEGDKLSLVPNSTQRLWTMEALSKYMTSSLLFMEAADAMAQRREHKYNPRGAAELYRGTAEMLYTSVSIAENLRGNSLAKEGIRLLADRLCAICSLRHTSLSSNNFKACADRVQAALRAQQQQQTSQGAGAAAASTRNVCPQPCTEDSSTSSLQVPHVGGTNSSRTAGQGSASGAGSSAPAQPLAGFNHEQVTELVGYAHSTCRFAECMKRSCKSFEAFLERPDVRQDQQAKLVCMHLAAICMDVGMTPGHRLLRHAKAALRTLVRDLAR</sequence>
<dbReference type="Proteomes" id="UP001165090">
    <property type="component" value="Unassembled WGS sequence"/>
</dbReference>
<feature type="compositionally biased region" description="Polar residues" evidence="1">
    <location>
        <begin position="300"/>
        <end position="329"/>
    </location>
</feature>
<evidence type="ECO:0000313" key="2">
    <source>
        <dbReference type="EMBL" id="GLI65628.1"/>
    </source>
</evidence>
<comment type="caution">
    <text evidence="2">The sequence shown here is derived from an EMBL/GenBank/DDBJ whole genome shotgun (WGS) entry which is preliminary data.</text>
</comment>
<feature type="region of interest" description="Disordered" evidence="1">
    <location>
        <begin position="192"/>
        <end position="251"/>
    </location>
</feature>
<protein>
    <submittedName>
        <fullName evidence="2">Uncharacterized protein</fullName>
    </submittedName>
</protein>
<evidence type="ECO:0000313" key="3">
    <source>
        <dbReference type="Proteomes" id="UP001165090"/>
    </source>
</evidence>
<keyword evidence="3" id="KW-1185">Reference proteome</keyword>
<evidence type="ECO:0000256" key="1">
    <source>
        <dbReference type="SAM" id="MobiDB-lite"/>
    </source>
</evidence>
<feature type="region of interest" description="Disordered" evidence="1">
    <location>
        <begin position="293"/>
        <end position="351"/>
    </location>
</feature>
<reference evidence="2 3" key="1">
    <citation type="journal article" date="2023" name="IScience">
        <title>Expanded male sex-determining region conserved during the evolution of homothallism in the green alga Volvox.</title>
        <authorList>
            <person name="Yamamoto K."/>
            <person name="Matsuzaki R."/>
            <person name="Mahakham W."/>
            <person name="Heman W."/>
            <person name="Sekimoto H."/>
            <person name="Kawachi M."/>
            <person name="Minakuchi Y."/>
            <person name="Toyoda A."/>
            <person name="Nozaki H."/>
        </authorList>
    </citation>
    <scope>NUCLEOTIDE SEQUENCE [LARGE SCALE GENOMIC DNA]</scope>
    <source>
        <strain evidence="2 3">NIES-4468</strain>
    </source>
</reference>
<feature type="compositionally biased region" description="Low complexity" evidence="1">
    <location>
        <begin position="573"/>
        <end position="593"/>
    </location>
</feature>